<dbReference type="Proteomes" id="UP000887580">
    <property type="component" value="Unplaced"/>
</dbReference>
<proteinExistence type="predicted"/>
<organism evidence="1 2">
    <name type="scientific">Panagrolaimus sp. PS1159</name>
    <dbReference type="NCBI Taxonomy" id="55785"/>
    <lineage>
        <taxon>Eukaryota</taxon>
        <taxon>Metazoa</taxon>
        <taxon>Ecdysozoa</taxon>
        <taxon>Nematoda</taxon>
        <taxon>Chromadorea</taxon>
        <taxon>Rhabditida</taxon>
        <taxon>Tylenchina</taxon>
        <taxon>Panagrolaimomorpha</taxon>
        <taxon>Panagrolaimoidea</taxon>
        <taxon>Panagrolaimidae</taxon>
        <taxon>Panagrolaimus</taxon>
    </lineage>
</organism>
<evidence type="ECO:0000313" key="1">
    <source>
        <dbReference type="Proteomes" id="UP000887580"/>
    </source>
</evidence>
<accession>A0AC35GWX9</accession>
<name>A0AC35GWX9_9BILA</name>
<sequence length="178" mass="19721">QAPQSPKPTPISQVQVHQRTQQVAASQPPQPHHNEIERPHAPTPSQQPPAARQAISRIAHEQQSAVPLQKPIPIKPQPNAPQQSTISQKPGHVQTTQGATQLTTSKTTVTQAQNVNQANQQQNMRQGINSQSTAQQQQQTQQGQQFNTQQQQKQTSIQSNAATNQQQQGSQQQQQRFR</sequence>
<evidence type="ECO:0000313" key="2">
    <source>
        <dbReference type="WBParaSite" id="PS1159_v2.g9602.t1"/>
    </source>
</evidence>
<protein>
    <submittedName>
        <fullName evidence="2">Uncharacterized protein</fullName>
    </submittedName>
</protein>
<reference evidence="2" key="1">
    <citation type="submission" date="2022-11" db="UniProtKB">
        <authorList>
            <consortium name="WormBaseParasite"/>
        </authorList>
    </citation>
    <scope>IDENTIFICATION</scope>
</reference>
<dbReference type="WBParaSite" id="PS1159_v2.g9602.t1">
    <property type="protein sequence ID" value="PS1159_v2.g9602.t1"/>
    <property type="gene ID" value="PS1159_v2.g9602"/>
</dbReference>